<feature type="domain" description="Bacterial purine repressor N-terminal" evidence="7">
    <location>
        <begin position="2"/>
        <end position="71"/>
    </location>
</feature>
<gene>
    <name evidence="8" type="primary">purR</name>
    <name evidence="8" type="ORF">FYJ64_00105</name>
</gene>
<dbReference type="InterPro" id="IPR000836">
    <property type="entry name" value="PRTase_dom"/>
</dbReference>
<evidence type="ECO:0000313" key="8">
    <source>
        <dbReference type="EMBL" id="MST50736.1"/>
    </source>
</evidence>
<evidence type="ECO:0000256" key="2">
    <source>
        <dbReference type="ARBA" id="ARBA00023015"/>
    </source>
</evidence>
<dbReference type="Pfam" id="PF00156">
    <property type="entry name" value="Pribosyltran"/>
    <property type="match status" value="1"/>
</dbReference>
<dbReference type="InterPro" id="IPR029057">
    <property type="entry name" value="PRTase-like"/>
</dbReference>
<dbReference type="PANTHER" id="PTHR43864:SF2">
    <property type="entry name" value="PUR OPERON REPRESSOR"/>
    <property type="match status" value="1"/>
</dbReference>
<dbReference type="Gene3D" id="3.40.50.2020">
    <property type="match status" value="1"/>
</dbReference>
<dbReference type="EMBL" id="VUMZ01000001">
    <property type="protein sequence ID" value="MST50736.1"/>
    <property type="molecule type" value="Genomic_DNA"/>
</dbReference>
<dbReference type="InterPro" id="IPR050118">
    <property type="entry name" value="Pur/Pyrimidine_PRTase"/>
</dbReference>
<organism evidence="8 9">
    <name type="scientific">Hornefia butyriciproducens</name>
    <dbReference type="NCBI Taxonomy" id="2652293"/>
    <lineage>
        <taxon>Bacteria</taxon>
        <taxon>Bacillati</taxon>
        <taxon>Bacillota</taxon>
        <taxon>Clostridia</taxon>
        <taxon>Peptostreptococcales</taxon>
        <taxon>Anaerovoracaceae</taxon>
        <taxon>Hornefia</taxon>
    </lineage>
</organism>
<name>A0A6L5Y260_9FIRM</name>
<reference evidence="8 9" key="1">
    <citation type="submission" date="2019-08" db="EMBL/GenBank/DDBJ databases">
        <title>In-depth cultivation of the pig gut microbiome towards novel bacterial diversity and tailored functional studies.</title>
        <authorList>
            <person name="Wylensek D."/>
            <person name="Hitch T.C.A."/>
            <person name="Clavel T."/>
        </authorList>
    </citation>
    <scope>NUCLEOTIDE SEQUENCE [LARGE SCALE GENOMIC DNA]</scope>
    <source>
        <strain evidence="8 9">WCA-MUC-591-APC-3H</strain>
    </source>
</reference>
<dbReference type="CDD" id="cd06223">
    <property type="entry name" value="PRTases_typeI"/>
    <property type="match status" value="1"/>
</dbReference>
<keyword evidence="3" id="KW-0238">DNA-binding</keyword>
<evidence type="ECO:0000256" key="3">
    <source>
        <dbReference type="ARBA" id="ARBA00023125"/>
    </source>
</evidence>
<evidence type="ECO:0000313" key="9">
    <source>
        <dbReference type="Proteomes" id="UP000474676"/>
    </source>
</evidence>
<protein>
    <submittedName>
        <fullName evidence="8">Pur operon repressor</fullName>
    </submittedName>
</protein>
<dbReference type="GO" id="GO:0003677">
    <property type="term" value="F:DNA binding"/>
    <property type="evidence" value="ECO:0007669"/>
    <property type="project" value="UniProtKB-KW"/>
</dbReference>
<keyword evidence="2" id="KW-0805">Transcription regulation</keyword>
<dbReference type="InterPro" id="IPR036388">
    <property type="entry name" value="WH-like_DNA-bd_sf"/>
</dbReference>
<dbReference type="PANTHER" id="PTHR43864">
    <property type="entry name" value="HYPOXANTHINE/GUANINE PHOSPHORIBOSYLTRANSFERASE"/>
    <property type="match status" value="1"/>
</dbReference>
<feature type="domain" description="Phosphoribosyltransferase" evidence="6">
    <location>
        <begin position="127"/>
        <end position="245"/>
    </location>
</feature>
<dbReference type="InterPro" id="IPR010078">
    <property type="entry name" value="PurR_Bsub"/>
</dbReference>
<evidence type="ECO:0000256" key="5">
    <source>
        <dbReference type="ARBA" id="ARBA00049656"/>
    </source>
</evidence>
<dbReference type="AlphaFoldDB" id="A0A6L5Y260"/>
<comment type="similarity">
    <text evidence="5">Belongs to the purine/pyrimidine phosphoribosyltransferase family. PurR subfamily.</text>
</comment>
<evidence type="ECO:0000259" key="6">
    <source>
        <dbReference type="Pfam" id="PF00156"/>
    </source>
</evidence>
<keyword evidence="9" id="KW-1185">Reference proteome</keyword>
<dbReference type="SUPFAM" id="SSF46785">
    <property type="entry name" value="Winged helix' DNA-binding domain"/>
    <property type="match status" value="1"/>
</dbReference>
<proteinExistence type="inferred from homology"/>
<keyword evidence="4" id="KW-0804">Transcription</keyword>
<dbReference type="GO" id="GO:0045982">
    <property type="term" value="P:negative regulation of purine nucleobase metabolic process"/>
    <property type="evidence" value="ECO:0007669"/>
    <property type="project" value="InterPro"/>
</dbReference>
<dbReference type="SUPFAM" id="SSF53271">
    <property type="entry name" value="PRTase-like"/>
    <property type="match status" value="1"/>
</dbReference>
<comment type="subunit">
    <text evidence="1">Homodimer.</text>
</comment>
<evidence type="ECO:0000256" key="1">
    <source>
        <dbReference type="ARBA" id="ARBA00011738"/>
    </source>
</evidence>
<dbReference type="GeneID" id="303113710"/>
<comment type="caution">
    <text evidence="8">The sequence shown here is derived from an EMBL/GenBank/DDBJ whole genome shotgun (WGS) entry which is preliminary data.</text>
</comment>
<dbReference type="Proteomes" id="UP000474676">
    <property type="component" value="Unassembled WGS sequence"/>
</dbReference>
<dbReference type="InterPro" id="IPR015265">
    <property type="entry name" value="PuR_N"/>
</dbReference>
<dbReference type="NCBIfam" id="TIGR01743">
    <property type="entry name" value="purR_Bsub"/>
    <property type="match status" value="1"/>
</dbReference>
<dbReference type="Gene3D" id="1.10.10.10">
    <property type="entry name" value="Winged helix-like DNA-binding domain superfamily/Winged helix DNA-binding domain"/>
    <property type="match status" value="1"/>
</dbReference>
<evidence type="ECO:0000256" key="4">
    <source>
        <dbReference type="ARBA" id="ARBA00023163"/>
    </source>
</evidence>
<dbReference type="RefSeq" id="WP_154573230.1">
    <property type="nucleotide sequence ID" value="NZ_JBNPKE010000017.1"/>
</dbReference>
<sequence>MKRTERIGVIVKTLSDTPGKLYPLQYFCDLFHMAKSSISEDINIAASAMEATGSGFIETISGARGGVHFVPDTTHEAVAPLLDEFCNRLRDPARILGGGFLYTSDIMYDTELVSRLATLFAVKFRALDVDYVATVETKGIPLATMVAHQLHRPLIICRREAKVSEGSTVSINYFSGSYDRVQKMSLSRRAVRPGSRTLVIDDFMRGGGSTKGIADLLAEFDAEVVGAGIAIVSETPEQKKIRNYTAAVYLGDVDEEKRTIDVRPNPDIFR</sequence>
<evidence type="ECO:0000259" key="7">
    <source>
        <dbReference type="Pfam" id="PF09182"/>
    </source>
</evidence>
<dbReference type="InterPro" id="IPR036390">
    <property type="entry name" value="WH_DNA-bd_sf"/>
</dbReference>
<dbReference type="GO" id="GO:0045892">
    <property type="term" value="P:negative regulation of DNA-templated transcription"/>
    <property type="evidence" value="ECO:0007669"/>
    <property type="project" value="InterPro"/>
</dbReference>
<dbReference type="Pfam" id="PF09182">
    <property type="entry name" value="PuR_N"/>
    <property type="match status" value="1"/>
</dbReference>
<accession>A0A6L5Y260</accession>